<dbReference type="Proteomes" id="UP000050535">
    <property type="component" value="Unassembled WGS sequence"/>
</dbReference>
<evidence type="ECO:0000256" key="1">
    <source>
        <dbReference type="SAM" id="Phobius"/>
    </source>
</evidence>
<keyword evidence="3" id="KW-1185">Reference proteome</keyword>
<protein>
    <submittedName>
        <fullName evidence="2">Uncharacterized protein</fullName>
    </submittedName>
</protein>
<dbReference type="OrthoDB" id="225399at2157"/>
<dbReference type="RefSeq" id="WP_054584100.1">
    <property type="nucleotide sequence ID" value="NZ_LGUC01000001.1"/>
</dbReference>
<proteinExistence type="predicted"/>
<evidence type="ECO:0000313" key="3">
    <source>
        <dbReference type="Proteomes" id="UP000050535"/>
    </source>
</evidence>
<comment type="caution">
    <text evidence="2">The sequence shown here is derived from an EMBL/GenBank/DDBJ whole genome shotgun (WGS) entry which is preliminary data.</text>
</comment>
<name>A0A0N8I075_9EURY</name>
<keyword evidence="1" id="KW-0472">Membrane</keyword>
<sequence>MDGRTRTAVGLAGAALLVVAGTLATGYLPSRPRSQLLAGGLIVAGFALGFFVLGEFDLPD</sequence>
<keyword evidence="1" id="KW-1133">Transmembrane helix</keyword>
<feature type="transmembrane region" description="Helical" evidence="1">
    <location>
        <begin position="34"/>
        <end position="54"/>
    </location>
</feature>
<keyword evidence="1" id="KW-0812">Transmembrane</keyword>
<gene>
    <name evidence="2" type="ORF">SY89_02270</name>
</gene>
<evidence type="ECO:0000313" key="2">
    <source>
        <dbReference type="EMBL" id="KPN31523.1"/>
    </source>
</evidence>
<reference evidence="3" key="1">
    <citation type="submission" date="2013-11" db="EMBL/GenBank/DDBJ databases">
        <authorList>
            <person name="Hoang H.T."/>
            <person name="Killian M.L."/>
            <person name="Madson D.M."/>
            <person name="Arruda P.H.E."/>
            <person name="Sun D."/>
            <person name="Schwartz K.J."/>
            <person name="Yoon K."/>
        </authorList>
    </citation>
    <scope>NUCLEOTIDE SEQUENCE [LARGE SCALE GENOMIC DNA]</scope>
    <source>
        <strain evidence="3">CDK2</strain>
    </source>
</reference>
<accession>A0A0N8I075</accession>
<dbReference type="AlphaFoldDB" id="A0A0N8I075"/>
<organism evidence="2 3">
    <name type="scientific">Halolamina pelagica</name>
    <dbReference type="NCBI Taxonomy" id="699431"/>
    <lineage>
        <taxon>Archaea</taxon>
        <taxon>Methanobacteriati</taxon>
        <taxon>Methanobacteriota</taxon>
        <taxon>Stenosarchaea group</taxon>
        <taxon>Halobacteria</taxon>
        <taxon>Halobacteriales</taxon>
        <taxon>Haloferacaceae</taxon>
    </lineage>
</organism>
<dbReference type="EMBL" id="LGUC01000001">
    <property type="protein sequence ID" value="KPN31523.1"/>
    <property type="molecule type" value="Genomic_DNA"/>
</dbReference>